<protein>
    <recommendedName>
        <fullName evidence="1">Flagellar Assembly Protein A N-terminal region domain-containing protein</fullName>
    </recommendedName>
</protein>
<keyword evidence="3" id="KW-1185">Reference proteome</keyword>
<dbReference type="Pfam" id="PF20250">
    <property type="entry name" value="FapA_N"/>
    <property type="match status" value="1"/>
</dbReference>
<evidence type="ECO:0000259" key="1">
    <source>
        <dbReference type="Pfam" id="PF20250"/>
    </source>
</evidence>
<name>H6LE26_ACEWD</name>
<gene>
    <name evidence="2" type="ordered locus">Awo_c25020</name>
</gene>
<dbReference type="EMBL" id="CP002987">
    <property type="protein sequence ID" value="AFA49259.1"/>
    <property type="molecule type" value="Genomic_DNA"/>
</dbReference>
<sequence>MFMSEENKKTECEELIEVSISDDKKQGFIKLEKKEEGCTTFTKEQFMTALNENFIVFGIIESAVEKLAQRPIFNIRIKVAAAEEPVDGEDGFVKLLVKKDSEYKPEYAEAKRVDYKDLNYFQMVKKGQVLCEIVKAKDGIAGTNILGEPIPTQKGKKAFVPAGKNTSLNEDETLLIADCDGIVKFINTININEMLHISKNVDFSTGNINFSGDVTIDGDVSSGFSVKAGGNIIIKGVVEDAKIEAAGNVAIAKGIYGGNSGNIKVGKDLRCNYIENAVLNVGGDITVDYIIDGKITCKGNIILAGTKELIIGGEIQLAGELIAKDIGNDREYPTIIRIIGDKVVDEAELVRLNKKEQKFRLQLEESYEKENQVNGLLLAQEKKNILNRNHDNPAMKQIAGIKKEIDKQVLSLKREIAKTIEERKYVEAKAITNYYGSVSIKRKLYRGTKIYFGDRVFQFEFDALEHCKIYWDNDDIVNGMM</sequence>
<dbReference type="PANTHER" id="PTHR38032:SF1">
    <property type="entry name" value="RNA-BINDING PROTEIN KHPB N-TERMINAL DOMAIN-CONTAINING PROTEIN"/>
    <property type="match status" value="1"/>
</dbReference>
<dbReference type="AlphaFoldDB" id="H6LE26"/>
<dbReference type="HOGENOM" id="CLU_026157_1_1_9"/>
<reference evidence="3" key="1">
    <citation type="submission" date="2011-07" db="EMBL/GenBank/DDBJ databases">
        <title>Complete genome sequence of Acetobacterium woodii.</title>
        <authorList>
            <person name="Poehlein A."/>
            <person name="Schmidt S."/>
            <person name="Kaster A.-K."/>
            <person name="Goenrich M."/>
            <person name="Vollmers J."/>
            <person name="Thuermer A."/>
            <person name="Gottschalk G."/>
            <person name="Thauer R.K."/>
            <person name="Daniel R."/>
            <person name="Mueller V."/>
        </authorList>
    </citation>
    <scope>NUCLEOTIDE SEQUENCE [LARGE SCALE GENOMIC DNA]</scope>
    <source>
        <strain evidence="3">ATCC 29683 / DSM 1030 / JCM 2381 / KCTC 1655 / WB1</strain>
    </source>
</reference>
<evidence type="ECO:0000313" key="2">
    <source>
        <dbReference type="EMBL" id="AFA49259.1"/>
    </source>
</evidence>
<dbReference type="eggNOG" id="COG1315">
    <property type="taxonomic scope" value="Bacteria"/>
</dbReference>
<dbReference type="InterPro" id="IPR005646">
    <property type="entry name" value="FapA"/>
</dbReference>
<dbReference type="OrthoDB" id="9816426at2"/>
<accession>H6LE26</accession>
<reference evidence="2 3" key="2">
    <citation type="journal article" date="2012" name="PLoS ONE">
        <title>An ancient pathway combining carbon dioxide fixation with the generation and utilization of a sodium ion gradient for ATP synthesis.</title>
        <authorList>
            <person name="Poehlein A."/>
            <person name="Schmidt S."/>
            <person name="Kaster A.K."/>
            <person name="Goenrich M."/>
            <person name="Vollmers J."/>
            <person name="Thurmer A."/>
            <person name="Bertsch J."/>
            <person name="Schuchmann K."/>
            <person name="Voigt B."/>
            <person name="Hecker M."/>
            <person name="Daniel R."/>
            <person name="Thauer R.K."/>
            <person name="Gottschalk G."/>
            <person name="Muller V."/>
        </authorList>
    </citation>
    <scope>NUCLEOTIDE SEQUENCE [LARGE SCALE GENOMIC DNA]</scope>
    <source>
        <strain evidence="3">ATCC 29683 / DSM 1030 / JCM 2381 / KCTC 1655 / WB1</strain>
    </source>
</reference>
<dbReference type="Proteomes" id="UP000007177">
    <property type="component" value="Chromosome"/>
</dbReference>
<proteinExistence type="predicted"/>
<dbReference type="InterPro" id="IPR046865">
    <property type="entry name" value="FapA_b_solenoid"/>
</dbReference>
<dbReference type="KEGG" id="awo:Awo_c25020"/>
<feature type="domain" description="Flagellar Assembly Protein A N-terminal region" evidence="1">
    <location>
        <begin position="16"/>
        <end position="187"/>
    </location>
</feature>
<dbReference type="InterPro" id="IPR046866">
    <property type="entry name" value="FapA_N"/>
</dbReference>
<organism evidence="2 3">
    <name type="scientific">Acetobacterium woodii (strain ATCC 29683 / DSM 1030 / JCM 2381 / KCTC 1655 / WB1)</name>
    <dbReference type="NCBI Taxonomy" id="931626"/>
    <lineage>
        <taxon>Bacteria</taxon>
        <taxon>Bacillati</taxon>
        <taxon>Bacillota</taxon>
        <taxon>Clostridia</taxon>
        <taxon>Eubacteriales</taxon>
        <taxon>Eubacteriaceae</taxon>
        <taxon>Acetobacterium</taxon>
    </lineage>
</organism>
<dbReference type="PANTHER" id="PTHR38032">
    <property type="entry name" value="POLYMERASE-RELATED"/>
    <property type="match status" value="1"/>
</dbReference>
<dbReference type="Pfam" id="PF03961">
    <property type="entry name" value="FapA"/>
    <property type="match status" value="1"/>
</dbReference>
<dbReference type="STRING" id="931626.Awo_c25020"/>
<evidence type="ECO:0000313" key="3">
    <source>
        <dbReference type="Proteomes" id="UP000007177"/>
    </source>
</evidence>